<evidence type="ECO:0000256" key="8">
    <source>
        <dbReference type="ARBA" id="ARBA00022989"/>
    </source>
</evidence>
<dbReference type="GO" id="GO:0005816">
    <property type="term" value="C:spindle pole body"/>
    <property type="evidence" value="ECO:0007669"/>
    <property type="project" value="TreeGrafter"/>
</dbReference>
<keyword evidence="9" id="KW-0811">Translocation</keyword>
<dbReference type="InterPro" id="IPR019049">
    <property type="entry name" value="Nucleoporin_prot_Ndc1/Nup"/>
</dbReference>
<organism evidence="15 16">
    <name type="scientific">Kluyveromyces lactis (strain ATCC 8585 / CBS 2359 / DSM 70799 / NBRC 1267 / NRRL Y-1140 / WM37)</name>
    <name type="common">Yeast</name>
    <name type="synonym">Candida sphaerica</name>
    <dbReference type="NCBI Taxonomy" id="284590"/>
    <lineage>
        <taxon>Eukaryota</taxon>
        <taxon>Fungi</taxon>
        <taxon>Dikarya</taxon>
        <taxon>Ascomycota</taxon>
        <taxon>Saccharomycotina</taxon>
        <taxon>Saccharomycetes</taxon>
        <taxon>Saccharomycetales</taxon>
        <taxon>Saccharomycetaceae</taxon>
        <taxon>Kluyveromyces</taxon>
    </lineage>
</organism>
<gene>
    <name evidence="15" type="ORF">KLLA0_B01760g</name>
</gene>
<keyword evidence="10" id="KW-0906">Nuclear pore complex</keyword>
<evidence type="ECO:0000313" key="16">
    <source>
        <dbReference type="Proteomes" id="UP000000598"/>
    </source>
</evidence>
<evidence type="ECO:0000256" key="1">
    <source>
        <dbReference type="ARBA" id="ARBA00004232"/>
    </source>
</evidence>
<keyword evidence="16" id="KW-1185">Reference proteome</keyword>
<protein>
    <submittedName>
        <fullName evidence="15">KLLA0B01760p</fullName>
    </submittedName>
</protein>
<name>Q6CWT0_KLULA</name>
<keyword evidence="11 14" id="KW-0472">Membrane</keyword>
<dbReference type="EMBL" id="CR382122">
    <property type="protein sequence ID" value="CAH02002.1"/>
    <property type="molecule type" value="Genomic_DNA"/>
</dbReference>
<dbReference type="GO" id="GO:0051028">
    <property type="term" value="P:mRNA transport"/>
    <property type="evidence" value="ECO:0007669"/>
    <property type="project" value="UniProtKB-KW"/>
</dbReference>
<dbReference type="GO" id="GO:0031965">
    <property type="term" value="C:nuclear membrane"/>
    <property type="evidence" value="ECO:0007669"/>
    <property type="project" value="UniProtKB-SubCell"/>
</dbReference>
<feature type="region of interest" description="Disordered" evidence="13">
    <location>
        <begin position="374"/>
        <end position="397"/>
    </location>
</feature>
<dbReference type="FunCoup" id="Q6CWT0">
    <property type="interactions" value="175"/>
</dbReference>
<evidence type="ECO:0000256" key="4">
    <source>
        <dbReference type="ARBA" id="ARBA00022448"/>
    </source>
</evidence>
<feature type="transmembrane region" description="Helical" evidence="14">
    <location>
        <begin position="66"/>
        <end position="85"/>
    </location>
</feature>
<dbReference type="eggNOG" id="ENOG502RZSR">
    <property type="taxonomic scope" value="Eukaryota"/>
</dbReference>
<evidence type="ECO:0000256" key="7">
    <source>
        <dbReference type="ARBA" id="ARBA00022927"/>
    </source>
</evidence>
<accession>Q6CWT0</accession>
<dbReference type="PANTHER" id="PTHR13269:SF6">
    <property type="entry name" value="NUCLEOPORIN NDC1"/>
    <property type="match status" value="1"/>
</dbReference>
<evidence type="ECO:0000256" key="5">
    <source>
        <dbReference type="ARBA" id="ARBA00022692"/>
    </source>
</evidence>
<feature type="transmembrane region" description="Helical" evidence="14">
    <location>
        <begin position="115"/>
        <end position="137"/>
    </location>
</feature>
<evidence type="ECO:0000256" key="12">
    <source>
        <dbReference type="ARBA" id="ARBA00023242"/>
    </source>
</evidence>
<dbReference type="Proteomes" id="UP000000598">
    <property type="component" value="Chromosome B"/>
</dbReference>
<evidence type="ECO:0000256" key="11">
    <source>
        <dbReference type="ARBA" id="ARBA00023136"/>
    </source>
</evidence>
<keyword evidence="4" id="KW-0813">Transport</keyword>
<dbReference type="Pfam" id="PF09531">
    <property type="entry name" value="Ndc1_Nup"/>
    <property type="match status" value="1"/>
</dbReference>
<sequence>MSYVQSLGPVAPQLRDSRFTYHRIFSGVCKSRFNNFARGLLFKTAVLVGLITTITTQWELSKSQKLLLWPVKILSFYVAMLMLIITRKNYLHVNYLGYTSWISASYGQLVSRKWITYLLVYVVSAFFLSLTFSCCFFTPGTGSRKHSQHYEFCCQFMVPFLYSIQHVLLDLDRLTFNYGAQHQHPQKFMASRIHDSFLKCLVLTAILFLITPILLKLLFGHLGSGIWSHIRICCICLLILQTWDFTNIGFDAFLSIGCLHKGKPISSLSPASMETLITGLRSEKLFVKLTAFQELAYRATCANVELRLPIYHNTYRNSLIWPGILRECMIVIQETNYNVSDFLLTLKKEIDPQPTKPSFPINRSVDHLFGTNHTVRKQNNDEDSRLPGAPPTEQINSDLPSMASHRIVLEDSNVFKNNDTQRSPNPPRFIDSYKQAIFTRQPTVLSVLTDLWNWIQRRISQYFFTIDSTDNTNKKLSLFELYHISKVREAEKLCPVPVCYAECVYSMMGFIVNSVDEDPKGAVVSSVGEVLKILERSIGSLGSFTELILDGKQEKDLNDVISVLYDLCINAFLEIVLKYDTLLNDVYLDEDVVKLTQWLQKMSQDI</sequence>
<feature type="transmembrane region" description="Helical" evidence="14">
    <location>
        <begin position="40"/>
        <end position="60"/>
    </location>
</feature>
<evidence type="ECO:0000256" key="13">
    <source>
        <dbReference type="SAM" id="MobiDB-lite"/>
    </source>
</evidence>
<proteinExistence type="inferred from homology"/>
<dbReference type="KEGG" id="kla:KLLA0_B01760g"/>
<dbReference type="OMA" id="AHMSIGC"/>
<evidence type="ECO:0000313" key="15">
    <source>
        <dbReference type="EMBL" id="CAH02002.1"/>
    </source>
</evidence>
<evidence type="ECO:0000256" key="14">
    <source>
        <dbReference type="SAM" id="Phobius"/>
    </source>
</evidence>
<dbReference type="HOGENOM" id="CLU_028040_0_0_1"/>
<dbReference type="STRING" id="284590.Q6CWT0"/>
<feature type="transmembrane region" description="Helical" evidence="14">
    <location>
        <begin position="197"/>
        <end position="219"/>
    </location>
</feature>
<dbReference type="PANTHER" id="PTHR13269">
    <property type="entry name" value="NUCLEOPORIN NDC1"/>
    <property type="match status" value="1"/>
</dbReference>
<comment type="subcellular location">
    <subcellularLocation>
        <location evidence="1">Nucleus membrane</location>
        <topology evidence="1">Multi-pass membrane protein</topology>
    </subcellularLocation>
    <subcellularLocation>
        <location evidence="2">Nucleus</location>
        <location evidence="2">Nuclear pore complex</location>
    </subcellularLocation>
</comment>
<evidence type="ECO:0000256" key="9">
    <source>
        <dbReference type="ARBA" id="ARBA00023010"/>
    </source>
</evidence>
<keyword evidence="6" id="KW-0509">mRNA transport</keyword>
<keyword evidence="12" id="KW-0539">Nucleus</keyword>
<dbReference type="GO" id="GO:0070631">
    <property type="term" value="P:spindle pole body localization"/>
    <property type="evidence" value="ECO:0007669"/>
    <property type="project" value="TreeGrafter"/>
</dbReference>
<reference evidence="15 16" key="1">
    <citation type="journal article" date="2004" name="Nature">
        <title>Genome evolution in yeasts.</title>
        <authorList>
            <consortium name="Genolevures"/>
            <person name="Dujon B."/>
            <person name="Sherman D."/>
            <person name="Fischer G."/>
            <person name="Durrens P."/>
            <person name="Casaregola S."/>
            <person name="Lafontaine I."/>
            <person name="de Montigny J."/>
            <person name="Marck C."/>
            <person name="Neuveglise C."/>
            <person name="Talla E."/>
            <person name="Goffard N."/>
            <person name="Frangeul L."/>
            <person name="Aigle M."/>
            <person name="Anthouard V."/>
            <person name="Babour A."/>
            <person name="Barbe V."/>
            <person name="Barnay S."/>
            <person name="Blanchin S."/>
            <person name="Beckerich J.M."/>
            <person name="Beyne E."/>
            <person name="Bleykasten C."/>
            <person name="Boisrame A."/>
            <person name="Boyer J."/>
            <person name="Cattolico L."/>
            <person name="Confanioleri F."/>
            <person name="de Daruvar A."/>
            <person name="Despons L."/>
            <person name="Fabre E."/>
            <person name="Fairhead C."/>
            <person name="Ferry-Dumazet H."/>
            <person name="Groppi A."/>
            <person name="Hantraye F."/>
            <person name="Hennequin C."/>
            <person name="Jauniaux N."/>
            <person name="Joyet P."/>
            <person name="Kachouri R."/>
            <person name="Kerrest A."/>
            <person name="Koszul R."/>
            <person name="Lemaire M."/>
            <person name="Lesur I."/>
            <person name="Ma L."/>
            <person name="Muller H."/>
            <person name="Nicaud J.M."/>
            <person name="Nikolski M."/>
            <person name="Oztas S."/>
            <person name="Ozier-Kalogeropoulos O."/>
            <person name="Pellenz S."/>
            <person name="Potier S."/>
            <person name="Richard G.F."/>
            <person name="Straub M.L."/>
            <person name="Suleau A."/>
            <person name="Swennene D."/>
            <person name="Tekaia F."/>
            <person name="Wesolowski-Louvel M."/>
            <person name="Westhof E."/>
            <person name="Wirth B."/>
            <person name="Zeniou-Meyer M."/>
            <person name="Zivanovic I."/>
            <person name="Bolotin-Fukuhara M."/>
            <person name="Thierry A."/>
            <person name="Bouchier C."/>
            <person name="Caudron B."/>
            <person name="Scarpelli C."/>
            <person name="Gaillardin C."/>
            <person name="Weissenbach J."/>
            <person name="Wincker P."/>
            <person name="Souciet J.L."/>
        </authorList>
    </citation>
    <scope>NUCLEOTIDE SEQUENCE [LARGE SCALE GENOMIC DNA]</scope>
    <source>
        <strain evidence="16">ATCC 8585 / CBS 2359 / DSM 70799 / NBRC 1267 / NRRL Y-1140 / WM37</strain>
    </source>
</reference>
<evidence type="ECO:0000256" key="6">
    <source>
        <dbReference type="ARBA" id="ARBA00022816"/>
    </source>
</evidence>
<comment type="similarity">
    <text evidence="3">Belongs to the NDC1 family.</text>
</comment>
<evidence type="ECO:0000256" key="3">
    <source>
        <dbReference type="ARBA" id="ARBA00005760"/>
    </source>
</evidence>
<dbReference type="GO" id="GO:0015031">
    <property type="term" value="P:protein transport"/>
    <property type="evidence" value="ECO:0007669"/>
    <property type="project" value="UniProtKB-KW"/>
</dbReference>
<feature type="transmembrane region" description="Helical" evidence="14">
    <location>
        <begin position="92"/>
        <end position="109"/>
    </location>
</feature>
<keyword evidence="5 14" id="KW-0812">Transmembrane</keyword>
<dbReference type="GO" id="GO:0006999">
    <property type="term" value="P:nuclear pore organization"/>
    <property type="evidence" value="ECO:0007669"/>
    <property type="project" value="TreeGrafter"/>
</dbReference>
<evidence type="ECO:0000256" key="2">
    <source>
        <dbReference type="ARBA" id="ARBA00004567"/>
    </source>
</evidence>
<keyword evidence="7" id="KW-0653">Protein transport</keyword>
<dbReference type="InParanoid" id="Q6CWT0"/>
<dbReference type="AlphaFoldDB" id="Q6CWT0"/>
<dbReference type="GO" id="GO:0070762">
    <property type="term" value="C:nuclear pore transmembrane ring"/>
    <property type="evidence" value="ECO:0007669"/>
    <property type="project" value="TreeGrafter"/>
</dbReference>
<dbReference type="PaxDb" id="284590-Q6CWT0"/>
<evidence type="ECO:0000256" key="10">
    <source>
        <dbReference type="ARBA" id="ARBA00023132"/>
    </source>
</evidence>
<dbReference type="GO" id="GO:0106166">
    <property type="term" value="F:spindle pole body-nuclear membrane anchor activity"/>
    <property type="evidence" value="ECO:0007669"/>
    <property type="project" value="TreeGrafter"/>
</dbReference>
<keyword evidence="8 14" id="KW-1133">Transmembrane helix</keyword>